<evidence type="ECO:0000256" key="5">
    <source>
        <dbReference type="ARBA" id="ARBA00022825"/>
    </source>
</evidence>
<evidence type="ECO:0000259" key="6">
    <source>
        <dbReference type="PROSITE" id="PS50240"/>
    </source>
</evidence>
<organism evidence="7 8">
    <name type="scientific">Oikopleura dioica</name>
    <name type="common">Tunicate</name>
    <dbReference type="NCBI Taxonomy" id="34765"/>
    <lineage>
        <taxon>Eukaryota</taxon>
        <taxon>Metazoa</taxon>
        <taxon>Chordata</taxon>
        <taxon>Tunicata</taxon>
        <taxon>Appendicularia</taxon>
        <taxon>Copelata</taxon>
        <taxon>Oikopleuridae</taxon>
        <taxon>Oikopleura</taxon>
    </lineage>
</organism>
<dbReference type="Proteomes" id="UP001158576">
    <property type="component" value="Chromosome XSR"/>
</dbReference>
<keyword evidence="3" id="KW-0645">Protease</keyword>
<dbReference type="Gene3D" id="2.40.10.10">
    <property type="entry name" value="Trypsin-like serine proteases"/>
    <property type="match status" value="2"/>
</dbReference>
<evidence type="ECO:0000313" key="8">
    <source>
        <dbReference type="Proteomes" id="UP001158576"/>
    </source>
</evidence>
<dbReference type="PANTHER" id="PTHR24264">
    <property type="entry name" value="TRYPSIN-RELATED"/>
    <property type="match status" value="1"/>
</dbReference>
<proteinExistence type="predicted"/>
<sequence length="207" mass="23353">MTRCNILSTDLQQRVLFSSRRQLINYAISYSSDRCGGVQDYRRRRSHGPQFLYSRNFKGDISLIKTRDYLSFSDNVKPISWPAQKDAFWTDELEATVRVCGWGKTQVRPEVYPEELNCVDVDLVDSEYCNSVISYSGWVYEGMFCAGVMPDGGKDACQGDSGGPVRMDDKVIGVTSWGLGCAQAFLPGVYTDVGFYSTWLGDIMNQY</sequence>
<keyword evidence="4" id="KW-0378">Hydrolase</keyword>
<evidence type="ECO:0000256" key="4">
    <source>
        <dbReference type="ARBA" id="ARBA00022801"/>
    </source>
</evidence>
<name>A0ABN7SF26_OIKDI</name>
<dbReference type="CDD" id="cd00190">
    <property type="entry name" value="Tryp_SPc"/>
    <property type="match status" value="1"/>
</dbReference>
<dbReference type="SUPFAM" id="SSF50494">
    <property type="entry name" value="Trypsin-like serine proteases"/>
    <property type="match status" value="1"/>
</dbReference>
<keyword evidence="5" id="KW-0720">Serine protease</keyword>
<feature type="domain" description="Peptidase S1" evidence="6">
    <location>
        <begin position="49"/>
        <end position="205"/>
    </location>
</feature>
<keyword evidence="8" id="KW-1185">Reference proteome</keyword>
<dbReference type="Pfam" id="PF00089">
    <property type="entry name" value="Trypsin"/>
    <property type="match status" value="1"/>
</dbReference>
<evidence type="ECO:0000256" key="2">
    <source>
        <dbReference type="ARBA" id="ARBA00022525"/>
    </source>
</evidence>
<accession>A0ABN7SF26</accession>
<dbReference type="PANTHER" id="PTHR24264:SF65">
    <property type="entry name" value="SRCR DOMAIN-CONTAINING PROTEIN"/>
    <property type="match status" value="1"/>
</dbReference>
<gene>
    <name evidence="7" type="ORF">OKIOD_LOCUS7673</name>
</gene>
<dbReference type="InterPro" id="IPR001254">
    <property type="entry name" value="Trypsin_dom"/>
</dbReference>
<reference evidence="7 8" key="1">
    <citation type="submission" date="2021-04" db="EMBL/GenBank/DDBJ databases">
        <authorList>
            <person name="Bliznina A."/>
        </authorList>
    </citation>
    <scope>NUCLEOTIDE SEQUENCE [LARGE SCALE GENOMIC DNA]</scope>
</reference>
<evidence type="ECO:0000256" key="3">
    <source>
        <dbReference type="ARBA" id="ARBA00022670"/>
    </source>
</evidence>
<keyword evidence="2" id="KW-0964">Secreted</keyword>
<protein>
    <submittedName>
        <fullName evidence="7">Oidioi.mRNA.OKI2018_I69.XSR.g16115.t1.cds</fullName>
    </submittedName>
</protein>
<evidence type="ECO:0000256" key="1">
    <source>
        <dbReference type="ARBA" id="ARBA00004613"/>
    </source>
</evidence>
<dbReference type="SMART" id="SM00020">
    <property type="entry name" value="Tryp_SPc"/>
    <property type="match status" value="1"/>
</dbReference>
<comment type="subcellular location">
    <subcellularLocation>
        <location evidence="1">Secreted</location>
    </subcellularLocation>
</comment>
<dbReference type="InterPro" id="IPR050127">
    <property type="entry name" value="Serine_Proteases_S1"/>
</dbReference>
<evidence type="ECO:0000313" key="7">
    <source>
        <dbReference type="EMBL" id="CAG5098949.1"/>
    </source>
</evidence>
<dbReference type="InterPro" id="IPR009003">
    <property type="entry name" value="Peptidase_S1_PA"/>
</dbReference>
<dbReference type="InterPro" id="IPR043504">
    <property type="entry name" value="Peptidase_S1_PA_chymotrypsin"/>
</dbReference>
<dbReference type="PROSITE" id="PS50240">
    <property type="entry name" value="TRYPSIN_DOM"/>
    <property type="match status" value="1"/>
</dbReference>
<dbReference type="EMBL" id="OU015569">
    <property type="protein sequence ID" value="CAG5098949.1"/>
    <property type="molecule type" value="Genomic_DNA"/>
</dbReference>